<dbReference type="RefSeq" id="XP_023933349.1">
    <property type="nucleotide sequence ID" value="XM_024077581.1"/>
</dbReference>
<accession>A0A2R2MSV7</accession>
<evidence type="ECO:0000256" key="4">
    <source>
        <dbReference type="ARBA" id="ARBA00022692"/>
    </source>
</evidence>
<feature type="transmembrane region" description="Helical" evidence="8">
    <location>
        <begin position="331"/>
        <end position="357"/>
    </location>
</feature>
<evidence type="ECO:0000256" key="5">
    <source>
        <dbReference type="ARBA" id="ARBA00022989"/>
    </source>
</evidence>
<feature type="transmembrane region" description="Helical" evidence="8">
    <location>
        <begin position="460"/>
        <end position="476"/>
    </location>
</feature>
<sequence length="569" mass="62557">MTRPNFFKQLWWFRSSLFLFLTPVVLLPLPIVVAVQYPERWREANCAYALLIMAVYWVTEVIPLAVTALLPVVLMPLLGVMKSEPLCKNYLKDTNMLFVGGLIVAVAVEKWNLHKRIALRVLMMVGTSPRWLMLGFMLPTWFLSMWISNTATTAMMVPIVQAVLDQLKEHSYGRIEIAEENGGISNPAMDKDDVEEEKTEKDGEVEERAFTADGPEDRKQDPEVEAAYKKLCKCLCLCVCYSATMGGIATLTGTGPNLVMKGQVDILFTRYEEQPGVPGVNFSSWIVFSFPASVLGLLLAWCWLQLMFLGCCKPAGLEDRVRVKSIIRREYAKLGPISFPEVVVLVHFSLLALLWLLRQPGFMKGWGDLFTEGYVSGSTPAIAIAVLLFAMPSRKPTLYTKDDLSDPAPAPPILTWPAVHEKLPWSVVLLLGGGFALADAAKVSGLSSLIGDTLTVLKGIHPILLVLIICTVVAAATEVTSNVATATLTIPIIGELAIAIGVHPLYLIFPASLATSFAFMLPVATPPNAIVFAYGHLQVKDMVRPPPLPSCYLWPCPPMPLCLPMGISR</sequence>
<keyword evidence="3" id="KW-0813">Transport</keyword>
<dbReference type="InterPro" id="IPR031312">
    <property type="entry name" value="Na/sul_symport_CS"/>
</dbReference>
<dbReference type="CDD" id="cd01115">
    <property type="entry name" value="SLC13_permease"/>
    <property type="match status" value="1"/>
</dbReference>
<feature type="transmembrane region" description="Helical" evidence="8">
    <location>
        <begin position="515"/>
        <end position="534"/>
    </location>
</feature>
<evidence type="ECO:0000256" key="1">
    <source>
        <dbReference type="ARBA" id="ARBA00004141"/>
    </source>
</evidence>
<dbReference type="KEGG" id="lak:106173846"/>
<evidence type="ECO:0000256" key="6">
    <source>
        <dbReference type="ARBA" id="ARBA00023136"/>
    </source>
</evidence>
<dbReference type="InterPro" id="IPR001898">
    <property type="entry name" value="SLC13A/DASS"/>
</dbReference>
<dbReference type="PROSITE" id="PS01271">
    <property type="entry name" value="NA_SULFATE"/>
    <property type="match status" value="1"/>
</dbReference>
<protein>
    <submittedName>
        <fullName evidence="10 11">Solute carrier family 13 member 5-like</fullName>
    </submittedName>
</protein>
<dbReference type="Pfam" id="PF00939">
    <property type="entry name" value="Na_sulph_symp"/>
    <property type="match status" value="1"/>
</dbReference>
<evidence type="ECO:0000313" key="11">
    <source>
        <dbReference type="RefSeq" id="XP_023933344.1"/>
    </source>
</evidence>
<evidence type="ECO:0000313" key="10">
    <source>
        <dbReference type="RefSeq" id="XP_023933341.1"/>
    </source>
</evidence>
<comment type="subcellular location">
    <subcellularLocation>
        <location evidence="1">Membrane</location>
        <topology evidence="1">Multi-pass membrane protein</topology>
    </subcellularLocation>
</comment>
<dbReference type="RefSeq" id="XP_023933344.1">
    <property type="nucleotide sequence ID" value="XM_024077576.1"/>
</dbReference>
<dbReference type="OrthoDB" id="6493944at2759"/>
<comment type="similarity">
    <text evidence="2">Belongs to the SLC13A/DASS transporter (TC 2.A.47) family. NADC subfamily.</text>
</comment>
<feature type="transmembrane region" description="Helical" evidence="8">
    <location>
        <begin position="369"/>
        <end position="391"/>
    </location>
</feature>
<evidence type="ECO:0000313" key="12">
    <source>
        <dbReference type="RefSeq" id="XP_023933347.1"/>
    </source>
</evidence>
<dbReference type="RefSeq" id="XP_023933341.1">
    <property type="nucleotide sequence ID" value="XM_024077573.1"/>
</dbReference>
<feature type="transmembrane region" description="Helical" evidence="8">
    <location>
        <begin position="47"/>
        <end position="74"/>
    </location>
</feature>
<feature type="transmembrane region" description="Helical" evidence="8">
    <location>
        <begin position="423"/>
        <end position="440"/>
    </location>
</feature>
<feature type="compositionally biased region" description="Basic and acidic residues" evidence="7">
    <location>
        <begin position="198"/>
        <end position="219"/>
    </location>
</feature>
<keyword evidence="4 8" id="KW-0812">Transmembrane</keyword>
<reference evidence="10 11" key="1">
    <citation type="submission" date="2025-04" db="UniProtKB">
        <authorList>
            <consortium name="RefSeq"/>
        </authorList>
    </citation>
    <scope>IDENTIFICATION</scope>
    <source>
        <tissue evidence="10 11">Gonads</tissue>
    </source>
</reference>
<feature type="region of interest" description="Disordered" evidence="7">
    <location>
        <begin position="182"/>
        <end position="219"/>
    </location>
</feature>
<feature type="transmembrane region" description="Helical" evidence="8">
    <location>
        <begin position="12"/>
        <end position="35"/>
    </location>
</feature>
<evidence type="ECO:0000313" key="13">
    <source>
        <dbReference type="RefSeq" id="XP_023933349.1"/>
    </source>
</evidence>
<gene>
    <name evidence="10 11 12 13" type="primary">LOC106173846</name>
</gene>
<dbReference type="GO" id="GO:0005886">
    <property type="term" value="C:plasma membrane"/>
    <property type="evidence" value="ECO:0007669"/>
    <property type="project" value="TreeGrafter"/>
</dbReference>
<dbReference type="PANTHER" id="PTHR10283">
    <property type="entry name" value="SOLUTE CARRIER FAMILY 13 MEMBER"/>
    <property type="match status" value="1"/>
</dbReference>
<keyword evidence="9" id="KW-1185">Reference proteome</keyword>
<evidence type="ECO:0000313" key="9">
    <source>
        <dbReference type="Proteomes" id="UP000085678"/>
    </source>
</evidence>
<keyword evidence="6 8" id="KW-0472">Membrane</keyword>
<dbReference type="RefSeq" id="XP_023933347.1">
    <property type="nucleotide sequence ID" value="XM_024077579.1"/>
</dbReference>
<dbReference type="GeneID" id="106173846"/>
<dbReference type="Proteomes" id="UP000085678">
    <property type="component" value="Unplaced"/>
</dbReference>
<evidence type="ECO:0000256" key="2">
    <source>
        <dbReference type="ARBA" id="ARBA00006772"/>
    </source>
</evidence>
<feature type="transmembrane region" description="Helical" evidence="8">
    <location>
        <begin position="488"/>
        <end position="509"/>
    </location>
</feature>
<dbReference type="AlphaFoldDB" id="A0A2R2MSV7"/>
<name>A0A2R2MSV7_LINAN</name>
<dbReference type="GO" id="GO:0015141">
    <property type="term" value="F:succinate transmembrane transporter activity"/>
    <property type="evidence" value="ECO:0007669"/>
    <property type="project" value="UniProtKB-ARBA"/>
</dbReference>
<feature type="transmembrane region" description="Helical" evidence="8">
    <location>
        <begin position="285"/>
        <end position="310"/>
    </location>
</feature>
<evidence type="ECO:0000256" key="8">
    <source>
        <dbReference type="SAM" id="Phobius"/>
    </source>
</evidence>
<dbReference type="PANTHER" id="PTHR10283:SF82">
    <property type="entry name" value="SOLUTE CARRIER FAMILY 13 MEMBER 2"/>
    <property type="match status" value="1"/>
</dbReference>
<organism evidence="9 10">
    <name type="scientific">Lingula anatina</name>
    <name type="common">Brachiopod</name>
    <name type="synonym">Lingula unguis</name>
    <dbReference type="NCBI Taxonomy" id="7574"/>
    <lineage>
        <taxon>Eukaryota</taxon>
        <taxon>Metazoa</taxon>
        <taxon>Spiralia</taxon>
        <taxon>Lophotrochozoa</taxon>
        <taxon>Brachiopoda</taxon>
        <taxon>Linguliformea</taxon>
        <taxon>Lingulata</taxon>
        <taxon>Lingulida</taxon>
        <taxon>Linguloidea</taxon>
        <taxon>Lingulidae</taxon>
        <taxon>Lingula</taxon>
    </lineage>
</organism>
<evidence type="ECO:0000256" key="7">
    <source>
        <dbReference type="SAM" id="MobiDB-lite"/>
    </source>
</evidence>
<keyword evidence="5 8" id="KW-1133">Transmembrane helix</keyword>
<evidence type="ECO:0000256" key="3">
    <source>
        <dbReference type="ARBA" id="ARBA00022448"/>
    </source>
</evidence>
<proteinExistence type="inferred from homology"/>